<keyword evidence="3" id="KW-1185">Reference proteome</keyword>
<sequence>MYDAMDIAEYVLNYCENELNKPITNLQLQKFLYYIQGYHLAEYKEPIFDNDIEAWAYGPVVPDVYYCYNANVSKKITGIELGAYIEPKDKDLINKVVNKLIDIPVWDLVDKTHKEEPWKINYISHSNIEIPLEDIKNCFIGKVNL</sequence>
<dbReference type="EMBL" id="JBJHZX010000001">
    <property type="protein sequence ID" value="MFL0194164.1"/>
    <property type="molecule type" value="Genomic_DNA"/>
</dbReference>
<feature type="domain" description="Antitoxin SocA-like Panacea" evidence="1">
    <location>
        <begin position="28"/>
        <end position="119"/>
    </location>
</feature>
<reference evidence="2 3" key="1">
    <citation type="submission" date="2024-11" db="EMBL/GenBank/DDBJ databases">
        <authorList>
            <person name="Heng Y.C."/>
            <person name="Lim A.C.H."/>
            <person name="Lee J.K.Y."/>
            <person name="Kittelmann S."/>
        </authorList>
    </citation>
    <scope>NUCLEOTIDE SEQUENCE [LARGE SCALE GENOMIC DNA]</scope>
    <source>
        <strain evidence="2 3">WILCCON 0269</strain>
    </source>
</reference>
<name>A0ABW8SDQ9_9CLOT</name>
<proteinExistence type="predicted"/>
<evidence type="ECO:0000313" key="2">
    <source>
        <dbReference type="EMBL" id="MFL0194164.1"/>
    </source>
</evidence>
<comment type="caution">
    <text evidence="2">The sequence shown here is derived from an EMBL/GenBank/DDBJ whole genome shotgun (WGS) entry which is preliminary data.</text>
</comment>
<evidence type="ECO:0000259" key="1">
    <source>
        <dbReference type="Pfam" id="PF13274"/>
    </source>
</evidence>
<gene>
    <name evidence="2" type="ORF">ACJDU8_00960</name>
</gene>
<dbReference type="Pfam" id="PF13274">
    <property type="entry name" value="SocA_Panacea"/>
    <property type="match status" value="1"/>
</dbReference>
<dbReference type="Proteomes" id="UP001623660">
    <property type="component" value="Unassembled WGS sequence"/>
</dbReference>
<accession>A0ABW8SDQ9</accession>
<dbReference type="InterPro" id="IPR025272">
    <property type="entry name" value="SocA_Panacea"/>
</dbReference>
<dbReference type="RefSeq" id="WP_406790282.1">
    <property type="nucleotide sequence ID" value="NZ_JBJHZX010000001.1"/>
</dbReference>
<organism evidence="2 3">
    <name type="scientific">Candidatus Clostridium eludens</name>
    <dbReference type="NCBI Taxonomy" id="3381663"/>
    <lineage>
        <taxon>Bacteria</taxon>
        <taxon>Bacillati</taxon>
        <taxon>Bacillota</taxon>
        <taxon>Clostridia</taxon>
        <taxon>Eubacteriales</taxon>
        <taxon>Clostridiaceae</taxon>
        <taxon>Clostridium</taxon>
    </lineage>
</organism>
<protein>
    <submittedName>
        <fullName evidence="2">Panacea domain-containing protein</fullName>
    </submittedName>
</protein>
<evidence type="ECO:0000313" key="3">
    <source>
        <dbReference type="Proteomes" id="UP001623660"/>
    </source>
</evidence>